<dbReference type="Pfam" id="PF00528">
    <property type="entry name" value="BPD_transp_1"/>
    <property type="match status" value="1"/>
</dbReference>
<evidence type="ECO:0000256" key="6">
    <source>
        <dbReference type="ARBA" id="ARBA00023136"/>
    </source>
</evidence>
<evidence type="ECO:0000256" key="4">
    <source>
        <dbReference type="ARBA" id="ARBA00022692"/>
    </source>
</evidence>
<dbReference type="AlphaFoldDB" id="A0A1G9EMY8"/>
<feature type="transmembrane region" description="Helical" evidence="8">
    <location>
        <begin position="107"/>
        <end position="129"/>
    </location>
</feature>
<dbReference type="PANTHER" id="PTHR30151:SF0">
    <property type="entry name" value="ABC TRANSPORTER PERMEASE PROTEIN MJ0413-RELATED"/>
    <property type="match status" value="1"/>
</dbReference>
<evidence type="ECO:0000256" key="3">
    <source>
        <dbReference type="ARBA" id="ARBA00022475"/>
    </source>
</evidence>
<evidence type="ECO:0000256" key="5">
    <source>
        <dbReference type="ARBA" id="ARBA00022989"/>
    </source>
</evidence>
<comment type="subcellular location">
    <subcellularLocation>
        <location evidence="1">Cell membrane</location>
        <topology evidence="1">Multi-pass membrane protein</topology>
    </subcellularLocation>
</comment>
<dbReference type="STRING" id="386301.SAMN05216282_1136"/>
<feature type="transmembrane region" description="Helical" evidence="8">
    <location>
        <begin position="284"/>
        <end position="305"/>
    </location>
</feature>
<evidence type="ECO:0000256" key="2">
    <source>
        <dbReference type="ARBA" id="ARBA00022448"/>
    </source>
</evidence>
<evidence type="ECO:0000313" key="11">
    <source>
        <dbReference type="Proteomes" id="UP000198701"/>
    </source>
</evidence>
<feature type="domain" description="ABC transmembrane type-1" evidence="9">
    <location>
        <begin position="120"/>
        <end position="308"/>
    </location>
</feature>
<evidence type="ECO:0000256" key="8">
    <source>
        <dbReference type="SAM" id="Phobius"/>
    </source>
</evidence>
<feature type="transmembrane region" description="Helical" evidence="8">
    <location>
        <begin position="231"/>
        <end position="252"/>
    </location>
</feature>
<evidence type="ECO:0000256" key="7">
    <source>
        <dbReference type="SAM" id="MobiDB-lite"/>
    </source>
</evidence>
<reference evidence="10 11" key="1">
    <citation type="submission" date="2016-10" db="EMBL/GenBank/DDBJ databases">
        <authorList>
            <person name="de Groot N.N."/>
        </authorList>
    </citation>
    <scope>NUCLEOTIDE SEQUENCE [LARGE SCALE GENOMIC DNA]</scope>
    <source>
        <strain evidence="10 11">CGMCC 1.5382</strain>
    </source>
</reference>
<dbReference type="PANTHER" id="PTHR30151">
    <property type="entry name" value="ALKANE SULFONATE ABC TRANSPORTER-RELATED, MEMBRANE SUBUNIT"/>
    <property type="match status" value="1"/>
</dbReference>
<feature type="transmembrane region" description="Helical" evidence="8">
    <location>
        <begin position="30"/>
        <end position="50"/>
    </location>
</feature>
<dbReference type="GO" id="GO:0055085">
    <property type="term" value="P:transmembrane transport"/>
    <property type="evidence" value="ECO:0007669"/>
    <property type="project" value="InterPro"/>
</dbReference>
<sequence>MTRTAPPAQPAAAGKTRAPRGQARRGQVQLRRIVTGALGLVVLAALWELYKLLGPADGVVVGGTTLLPRTSDLAMPHLWVMAERVLEPVTGAAAALPLWLVVLQGSMFTLGIAAVGWLVGVTVGLLLALLMQRFRLAESAVLPWIVLSQTVPLIALAPLVRRWGSQIEIGDFSWESWMSVALIASYLAFFPVSVGALRGLASPDANHVDLMHCYAAGWWKTLWRLRLPASVGYLLPALRLAAASAVIGTVVAEVSIGLRGGIGRLIVEYAGAAGGDPGKPWAPIFGSIAVGLLAAGFVGLIGLFLRRFRRGEVAA</sequence>
<name>A0A1G9EMY8_9MICO</name>
<feature type="transmembrane region" description="Helical" evidence="8">
    <location>
        <begin position="180"/>
        <end position="201"/>
    </location>
</feature>
<feature type="transmembrane region" description="Helical" evidence="8">
    <location>
        <begin position="141"/>
        <end position="160"/>
    </location>
</feature>
<dbReference type="RefSeq" id="WP_092323987.1">
    <property type="nucleotide sequence ID" value="NZ_FNFU01000013.1"/>
</dbReference>
<gene>
    <name evidence="10" type="ORF">SAMN05216282_1136</name>
</gene>
<evidence type="ECO:0000313" key="10">
    <source>
        <dbReference type="EMBL" id="SDK77567.1"/>
    </source>
</evidence>
<accession>A0A1G9EMY8</accession>
<keyword evidence="3" id="KW-1003">Cell membrane</keyword>
<evidence type="ECO:0000256" key="1">
    <source>
        <dbReference type="ARBA" id="ARBA00004651"/>
    </source>
</evidence>
<dbReference type="InterPro" id="IPR000515">
    <property type="entry name" value="MetI-like"/>
</dbReference>
<dbReference type="GO" id="GO:0005886">
    <property type="term" value="C:plasma membrane"/>
    <property type="evidence" value="ECO:0007669"/>
    <property type="project" value="UniProtKB-SubCell"/>
</dbReference>
<keyword evidence="4 8" id="KW-0812">Transmembrane</keyword>
<dbReference type="InterPro" id="IPR035906">
    <property type="entry name" value="MetI-like_sf"/>
</dbReference>
<dbReference type="Gene3D" id="1.10.3720.10">
    <property type="entry name" value="MetI-like"/>
    <property type="match status" value="1"/>
</dbReference>
<feature type="region of interest" description="Disordered" evidence="7">
    <location>
        <begin position="1"/>
        <end position="24"/>
    </location>
</feature>
<dbReference type="Proteomes" id="UP000198701">
    <property type="component" value="Unassembled WGS sequence"/>
</dbReference>
<dbReference type="CDD" id="cd06261">
    <property type="entry name" value="TM_PBP2"/>
    <property type="match status" value="1"/>
</dbReference>
<keyword evidence="6 8" id="KW-0472">Membrane</keyword>
<evidence type="ECO:0000259" key="9">
    <source>
        <dbReference type="Pfam" id="PF00528"/>
    </source>
</evidence>
<keyword evidence="2" id="KW-0813">Transport</keyword>
<keyword evidence="5 8" id="KW-1133">Transmembrane helix</keyword>
<organism evidence="10 11">
    <name type="scientific">Cryobacterium psychrotolerans</name>
    <dbReference type="NCBI Taxonomy" id="386301"/>
    <lineage>
        <taxon>Bacteria</taxon>
        <taxon>Bacillati</taxon>
        <taxon>Actinomycetota</taxon>
        <taxon>Actinomycetes</taxon>
        <taxon>Micrococcales</taxon>
        <taxon>Microbacteriaceae</taxon>
        <taxon>Cryobacterium</taxon>
    </lineage>
</organism>
<dbReference type="EMBL" id="FNFU01000013">
    <property type="protein sequence ID" value="SDK77567.1"/>
    <property type="molecule type" value="Genomic_DNA"/>
</dbReference>
<protein>
    <submittedName>
        <fullName evidence="10">NitT/TauT family transport system permease protein</fullName>
    </submittedName>
</protein>
<dbReference type="OrthoDB" id="4926350at2"/>
<keyword evidence="11" id="KW-1185">Reference proteome</keyword>
<dbReference type="SUPFAM" id="SSF161098">
    <property type="entry name" value="MetI-like"/>
    <property type="match status" value="1"/>
</dbReference>
<proteinExistence type="predicted"/>